<gene>
    <name evidence="2" type="ORF">TSPGSL018_27075</name>
    <name evidence="3" type="ORF">TSPGSL018_6915</name>
</gene>
<evidence type="ECO:0000313" key="2">
    <source>
        <dbReference type="EMBL" id="JAC74036.1"/>
    </source>
</evidence>
<keyword evidence="3" id="KW-0282">Flagellum</keyword>
<organism evidence="3">
    <name type="scientific">Tetraselmis sp. GSL018</name>
    <dbReference type="NCBI Taxonomy" id="582737"/>
    <lineage>
        <taxon>Eukaryota</taxon>
        <taxon>Viridiplantae</taxon>
        <taxon>Chlorophyta</taxon>
        <taxon>core chlorophytes</taxon>
        <taxon>Chlorodendrophyceae</taxon>
        <taxon>Chlorodendrales</taxon>
        <taxon>Chlorodendraceae</taxon>
        <taxon>Tetraselmis</taxon>
    </lineage>
</organism>
<feature type="compositionally biased region" description="Basic and acidic residues" evidence="1">
    <location>
        <begin position="192"/>
        <end position="201"/>
    </location>
</feature>
<keyword evidence="3" id="KW-0966">Cell projection</keyword>
<sequence>MGSVCPASVNTRWSRGCGAGIGLSHHKNEYRLGVNIGNWTEDREAIFEQQPVVGGAGCVSATTTQRTSFQSQGKYGSDAMEAASRADFESRVAEDERRAGILFQHGSYQEPPDACFSTLNQLALGEKRLGEPRVHTYLWSGSKANDLGVPRSTAGDLSLTARKQRQWEEESGHDMYRTTSQTFQETVVGQHAKRETVKPRAEGGQPAQVGRKATGENVDWLENPMHKAYLRVPVVVEKDYQSA</sequence>
<reference evidence="3" key="1">
    <citation type="submission" date="2014-05" db="EMBL/GenBank/DDBJ databases">
        <title>The transcriptome of the halophilic microalga Tetraselmis sp. GSL018 isolated from the Great Salt Lake, Utah.</title>
        <authorList>
            <person name="Jinkerson R.E."/>
            <person name="D'Adamo S."/>
            <person name="Posewitz M.C."/>
        </authorList>
    </citation>
    <scope>NUCLEOTIDE SEQUENCE</scope>
    <source>
        <strain evidence="3">GSL018</strain>
    </source>
</reference>
<evidence type="ECO:0000256" key="1">
    <source>
        <dbReference type="SAM" id="MobiDB-lite"/>
    </source>
</evidence>
<protein>
    <submittedName>
        <fullName evidence="3">Flagellar associated protein</fullName>
    </submittedName>
</protein>
<feature type="region of interest" description="Disordered" evidence="1">
    <location>
        <begin position="190"/>
        <end position="216"/>
    </location>
</feature>
<proteinExistence type="predicted"/>
<dbReference type="EMBL" id="GBEZ01011778">
    <property type="protein sequence ID" value="JAC74036.1"/>
    <property type="molecule type" value="Transcribed_RNA"/>
</dbReference>
<keyword evidence="3" id="KW-0969">Cilium</keyword>
<evidence type="ECO:0000313" key="3">
    <source>
        <dbReference type="EMBL" id="JAC81892.1"/>
    </source>
</evidence>
<name>A0A061S9N7_9CHLO</name>
<accession>A0A061S9N7</accession>
<dbReference type="EMBL" id="GBEZ01003230">
    <property type="protein sequence ID" value="JAC81892.1"/>
    <property type="molecule type" value="Transcribed_RNA"/>
</dbReference>
<dbReference type="AlphaFoldDB" id="A0A061S9N7"/>